<dbReference type="Gene3D" id="3.40.50.2000">
    <property type="entry name" value="Glycogen Phosphorylase B"/>
    <property type="match status" value="1"/>
</dbReference>
<sequence>MWHGRDISTSTIPPLTPLLFTLLLLFFPPSCIVLVTFGTVKPSGELTKEDVSAMFEQFHIQLGKNGDCVFKVRLEQSLLPENFSEKIQVTDQPLPQQKLLTLQNTKLFISHCGQHSLTEVCFI</sequence>
<reference evidence="2 3" key="1">
    <citation type="submission" date="2020-08" db="EMBL/GenBank/DDBJ databases">
        <authorList>
            <person name="Koutsovoulos G."/>
            <person name="Danchin GJ E."/>
        </authorList>
    </citation>
    <scope>NUCLEOTIDE SEQUENCE [LARGE SCALE GENOMIC DNA]</scope>
</reference>
<comment type="caution">
    <text evidence="2">The sequence shown here is derived from an EMBL/GenBank/DDBJ whole genome shotgun (WGS) entry which is preliminary data.</text>
</comment>
<keyword evidence="1" id="KW-0812">Transmembrane</keyword>
<dbReference type="AlphaFoldDB" id="A0A6V7UCV5"/>
<accession>A0A6V7UCV5</accession>
<dbReference type="SUPFAM" id="SSF53756">
    <property type="entry name" value="UDP-Glycosyltransferase/glycogen phosphorylase"/>
    <property type="match status" value="1"/>
</dbReference>
<name>A0A6V7UCV5_MELEN</name>
<keyword evidence="1" id="KW-1133">Transmembrane helix</keyword>
<protein>
    <submittedName>
        <fullName evidence="2">Uncharacterized protein</fullName>
    </submittedName>
</protein>
<evidence type="ECO:0000313" key="2">
    <source>
        <dbReference type="EMBL" id="CAD2153826.1"/>
    </source>
</evidence>
<dbReference type="EMBL" id="CAJEWN010000054">
    <property type="protein sequence ID" value="CAD2153826.1"/>
    <property type="molecule type" value="Genomic_DNA"/>
</dbReference>
<organism evidence="2 3">
    <name type="scientific">Meloidogyne enterolobii</name>
    <name type="common">Root-knot nematode worm</name>
    <name type="synonym">Meloidogyne mayaguensis</name>
    <dbReference type="NCBI Taxonomy" id="390850"/>
    <lineage>
        <taxon>Eukaryota</taxon>
        <taxon>Metazoa</taxon>
        <taxon>Ecdysozoa</taxon>
        <taxon>Nematoda</taxon>
        <taxon>Chromadorea</taxon>
        <taxon>Rhabditida</taxon>
        <taxon>Tylenchina</taxon>
        <taxon>Tylenchomorpha</taxon>
        <taxon>Tylenchoidea</taxon>
        <taxon>Meloidogynidae</taxon>
        <taxon>Meloidogyninae</taxon>
        <taxon>Meloidogyne</taxon>
    </lineage>
</organism>
<gene>
    <name evidence="2" type="ORF">MENT_LOCUS11269</name>
</gene>
<evidence type="ECO:0000256" key="1">
    <source>
        <dbReference type="SAM" id="Phobius"/>
    </source>
</evidence>
<keyword evidence="1" id="KW-0472">Membrane</keyword>
<dbReference type="Proteomes" id="UP000580250">
    <property type="component" value="Unassembled WGS sequence"/>
</dbReference>
<proteinExistence type="predicted"/>
<evidence type="ECO:0000313" key="3">
    <source>
        <dbReference type="Proteomes" id="UP000580250"/>
    </source>
</evidence>
<feature type="transmembrane region" description="Helical" evidence="1">
    <location>
        <begin position="20"/>
        <end position="40"/>
    </location>
</feature>